<reference evidence="11" key="1">
    <citation type="journal article" date="2013" name="Nature">
        <title>Pan genome of the phytoplankton Emiliania underpins its global distribution.</title>
        <authorList>
            <person name="Read B.A."/>
            <person name="Kegel J."/>
            <person name="Klute M.J."/>
            <person name="Kuo A."/>
            <person name="Lefebvre S.C."/>
            <person name="Maumus F."/>
            <person name="Mayer C."/>
            <person name="Miller J."/>
            <person name="Monier A."/>
            <person name="Salamov A."/>
            <person name="Young J."/>
            <person name="Aguilar M."/>
            <person name="Claverie J.M."/>
            <person name="Frickenhaus S."/>
            <person name="Gonzalez K."/>
            <person name="Herman E.K."/>
            <person name="Lin Y.C."/>
            <person name="Napier J."/>
            <person name="Ogata H."/>
            <person name="Sarno A.F."/>
            <person name="Shmutz J."/>
            <person name="Schroeder D."/>
            <person name="de Vargas C."/>
            <person name="Verret F."/>
            <person name="von Dassow P."/>
            <person name="Valentin K."/>
            <person name="Van de Peer Y."/>
            <person name="Wheeler G."/>
            <person name="Dacks J.B."/>
            <person name="Delwiche C.F."/>
            <person name="Dyhrman S.T."/>
            <person name="Glockner G."/>
            <person name="John U."/>
            <person name="Richards T."/>
            <person name="Worden A.Z."/>
            <person name="Zhang X."/>
            <person name="Grigoriev I.V."/>
            <person name="Allen A.E."/>
            <person name="Bidle K."/>
            <person name="Borodovsky M."/>
            <person name="Bowler C."/>
            <person name="Brownlee C."/>
            <person name="Cock J.M."/>
            <person name="Elias M."/>
            <person name="Gladyshev V.N."/>
            <person name="Groth M."/>
            <person name="Guda C."/>
            <person name="Hadaegh A."/>
            <person name="Iglesias-Rodriguez M.D."/>
            <person name="Jenkins J."/>
            <person name="Jones B.M."/>
            <person name="Lawson T."/>
            <person name="Leese F."/>
            <person name="Lindquist E."/>
            <person name="Lobanov A."/>
            <person name="Lomsadze A."/>
            <person name="Malik S.B."/>
            <person name="Marsh M.E."/>
            <person name="Mackinder L."/>
            <person name="Mock T."/>
            <person name="Mueller-Roeber B."/>
            <person name="Pagarete A."/>
            <person name="Parker M."/>
            <person name="Probert I."/>
            <person name="Quesneville H."/>
            <person name="Raines C."/>
            <person name="Rensing S.A."/>
            <person name="Riano-Pachon D.M."/>
            <person name="Richier S."/>
            <person name="Rokitta S."/>
            <person name="Shiraiwa Y."/>
            <person name="Soanes D.M."/>
            <person name="van der Giezen M."/>
            <person name="Wahlund T.M."/>
            <person name="Williams B."/>
            <person name="Wilson W."/>
            <person name="Wolfe G."/>
            <person name="Wurch L.L."/>
        </authorList>
    </citation>
    <scope>NUCLEOTIDE SEQUENCE</scope>
</reference>
<feature type="region of interest" description="Disordered" evidence="7">
    <location>
        <begin position="826"/>
        <end position="848"/>
    </location>
</feature>
<evidence type="ECO:0000256" key="2">
    <source>
        <dbReference type="ARBA" id="ARBA00023015"/>
    </source>
</evidence>
<feature type="region of interest" description="Disordered" evidence="7">
    <location>
        <begin position="615"/>
        <end position="642"/>
    </location>
</feature>
<evidence type="ECO:0000256" key="3">
    <source>
        <dbReference type="ARBA" id="ARBA00023125"/>
    </source>
</evidence>
<dbReference type="PANTHER" id="PTHR31677:SF196">
    <property type="entry name" value="ETHYLENE-RESPONSIVE TRANSCRIPTION FACTOR ERF109"/>
    <property type="match status" value="1"/>
</dbReference>
<dbReference type="InterPro" id="IPR016177">
    <property type="entry name" value="DNA-bd_dom_sf"/>
</dbReference>
<reference evidence="10" key="2">
    <citation type="submission" date="2024-10" db="UniProtKB">
        <authorList>
            <consortium name="EnsemblProtists"/>
        </authorList>
    </citation>
    <scope>IDENTIFICATION</scope>
</reference>
<organism evidence="10 11">
    <name type="scientific">Emiliania huxleyi (strain CCMP1516)</name>
    <dbReference type="NCBI Taxonomy" id="280463"/>
    <lineage>
        <taxon>Eukaryota</taxon>
        <taxon>Haptista</taxon>
        <taxon>Haptophyta</taxon>
        <taxon>Prymnesiophyceae</taxon>
        <taxon>Isochrysidales</taxon>
        <taxon>Noelaerhabdaceae</taxon>
        <taxon>Emiliania</taxon>
    </lineage>
</organism>
<dbReference type="PaxDb" id="2903-EOD27574"/>
<dbReference type="GeneID" id="17273118"/>
<proteinExistence type="predicted"/>
<feature type="compositionally biased region" description="Low complexity" evidence="7">
    <location>
        <begin position="615"/>
        <end position="629"/>
    </location>
</feature>
<dbReference type="PANTHER" id="PTHR31677">
    <property type="entry name" value="AP2 DOMAIN CLASS TRANSCRIPTION FACTOR"/>
    <property type="match status" value="1"/>
</dbReference>
<dbReference type="GO" id="GO:0008270">
    <property type="term" value="F:zinc ion binding"/>
    <property type="evidence" value="ECO:0007669"/>
    <property type="project" value="UniProtKB-KW"/>
</dbReference>
<feature type="region of interest" description="Disordered" evidence="7">
    <location>
        <begin position="110"/>
        <end position="144"/>
    </location>
</feature>
<name>A0A0D3JVN9_EMIH1</name>
<keyword evidence="6" id="KW-0479">Metal-binding</keyword>
<dbReference type="GO" id="GO:0005634">
    <property type="term" value="C:nucleus"/>
    <property type="evidence" value="ECO:0007669"/>
    <property type="project" value="UniProtKB-SubCell"/>
</dbReference>
<accession>A0A0D3JVN9</accession>
<evidence type="ECO:0000259" key="8">
    <source>
        <dbReference type="PROSITE" id="PS50103"/>
    </source>
</evidence>
<feature type="region of interest" description="Disordered" evidence="7">
    <location>
        <begin position="654"/>
        <end position="696"/>
    </location>
</feature>
<keyword evidence="2" id="KW-0805">Transcription regulation</keyword>
<dbReference type="InterPro" id="IPR000571">
    <property type="entry name" value="Znf_CCCH"/>
</dbReference>
<dbReference type="GO" id="GO:0003677">
    <property type="term" value="F:DNA binding"/>
    <property type="evidence" value="ECO:0007669"/>
    <property type="project" value="UniProtKB-KW"/>
</dbReference>
<evidence type="ECO:0008006" key="12">
    <source>
        <dbReference type="Google" id="ProtNLM"/>
    </source>
</evidence>
<dbReference type="GO" id="GO:0003700">
    <property type="term" value="F:DNA-binding transcription factor activity"/>
    <property type="evidence" value="ECO:0007669"/>
    <property type="project" value="InterPro"/>
</dbReference>
<evidence type="ECO:0000256" key="1">
    <source>
        <dbReference type="ARBA" id="ARBA00004123"/>
    </source>
</evidence>
<protein>
    <recommendedName>
        <fullName evidence="12">C3H1-type domain-containing protein</fullName>
    </recommendedName>
</protein>
<evidence type="ECO:0000259" key="9">
    <source>
        <dbReference type="PROSITE" id="PS51032"/>
    </source>
</evidence>
<feature type="compositionally biased region" description="Acidic residues" evidence="7">
    <location>
        <begin position="630"/>
        <end position="641"/>
    </location>
</feature>
<evidence type="ECO:0000313" key="10">
    <source>
        <dbReference type="EnsemblProtists" id="EOD27574"/>
    </source>
</evidence>
<dbReference type="Proteomes" id="UP000013827">
    <property type="component" value="Unassembled WGS sequence"/>
</dbReference>
<comment type="subcellular location">
    <subcellularLocation>
        <location evidence="1">Nucleus</location>
    </subcellularLocation>
</comment>
<keyword evidence="4" id="KW-0804">Transcription</keyword>
<dbReference type="Gene3D" id="3.30.730.10">
    <property type="entry name" value="AP2/ERF domain"/>
    <property type="match status" value="1"/>
</dbReference>
<evidence type="ECO:0000256" key="7">
    <source>
        <dbReference type="SAM" id="MobiDB-lite"/>
    </source>
</evidence>
<feature type="domain" description="AP2/ERF" evidence="9">
    <location>
        <begin position="572"/>
        <end position="627"/>
    </location>
</feature>
<dbReference type="PROSITE" id="PS51032">
    <property type="entry name" value="AP2_ERF"/>
    <property type="match status" value="2"/>
</dbReference>
<evidence type="ECO:0000256" key="6">
    <source>
        <dbReference type="PROSITE-ProRule" id="PRU00723"/>
    </source>
</evidence>
<keyword evidence="3" id="KW-0238">DNA-binding</keyword>
<keyword evidence="6" id="KW-0863">Zinc-finger</keyword>
<sequence>MAQADPVSWQSLAHSGKLSRALDKEDPATPWIKKLRVRNLEPSPEPYTLRIAMPCTCGGCIAAHEMKPERGGATKKGLVMVWDETKQTCKLEADQLSAVVAAAALAPASSAAASSEEPPPPVGSTTSEVAGPPEEEEAAEPAAPPLQREAEGLRLHLSSSSGTGYQSVYKLPSGRFALSPSRPLAAQSPRLFLGSFGTAVEAAAAYARAVGEPPAASVFEGMRLHLSSSSSTGYEGVHRHASGKFVATRYEHGRVVHEEAEGGPASQMHSSRKNKPQRCSVCGGIGHKSRTCQQAVVDGAFFDVTVPADLPASRKVHVAMPATPPRPPQALARTAEAPLATEAEGLQLHLSSSNSTGYKNVYKEGSRFKAQDRRDRKTAPLAAEAEGLRLHVSSRSNNSTGYTGVFRQSNSRRFEAKHMVDGKTEQLLGCLQQFVQQAGEELKSLVTSLRELLDSAEPSSRLGTLLCNSRAYQGDEATQPADASRRTAWFKSTRVGSGASWSFEPLGLDRARPCDSAEILLEARQRVGPECERVLAGISPPSLLARATARTPAPLVTEAEGMRLYLSSNGTGYRGVRKDSGRFQARHRVDGRRDSLGTFDTAVEAAVAYARAVSEAPAQGSAAAGSEALGSDEGEGEDEEGEARCLWGRLGAQQPSAAWAADPPHKRVRTAKRPYEPPEGPPPKHRSAAAPPSVPTRRLTDAELVGLPAGLCGQYQQGLCHKGGKCKWRHELWPGLQERLRTAKRPLEPFEGPPPKRRSDAARAFGCILPAGHGGPHDFTLPAKRARCEKRPSEAEAGRKTWFCTLHAPAVVVVAEAEGMRLHLSSSSSTGYRGVSKNSGGFRAQRKVDDRPRHIGTFGTAVEAAVAYARAEAPPDNGGMAAVAEALGRIGLQSYAAAFDSEGYDDIEFLLGLDSAERAAVATATGMDAKPGHAGKWVKFGFGEP</sequence>
<evidence type="ECO:0000256" key="5">
    <source>
        <dbReference type="ARBA" id="ARBA00023242"/>
    </source>
</evidence>
<dbReference type="RefSeq" id="XP_005780003.1">
    <property type="nucleotide sequence ID" value="XM_005779946.1"/>
</dbReference>
<dbReference type="PROSITE" id="PS50103">
    <property type="entry name" value="ZF_C3H1"/>
    <property type="match status" value="1"/>
</dbReference>
<dbReference type="EnsemblProtists" id="EOD27574">
    <property type="protein sequence ID" value="EOD27574"/>
    <property type="gene ID" value="EMIHUDRAFT_235566"/>
</dbReference>
<dbReference type="HOGENOM" id="CLU_295694_0_0_1"/>
<dbReference type="InterPro" id="IPR036955">
    <property type="entry name" value="AP2/ERF_dom_sf"/>
</dbReference>
<feature type="zinc finger region" description="C3H1-type" evidence="6">
    <location>
        <begin position="706"/>
        <end position="733"/>
    </location>
</feature>
<keyword evidence="11" id="KW-1185">Reference proteome</keyword>
<evidence type="ECO:0000313" key="11">
    <source>
        <dbReference type="Proteomes" id="UP000013827"/>
    </source>
</evidence>
<keyword evidence="5" id="KW-0539">Nucleus</keyword>
<dbReference type="KEGG" id="ehx:EMIHUDRAFT_235566"/>
<evidence type="ECO:0000256" key="4">
    <source>
        <dbReference type="ARBA" id="ARBA00023163"/>
    </source>
</evidence>
<dbReference type="InterPro" id="IPR001471">
    <property type="entry name" value="AP2/ERF_dom"/>
</dbReference>
<feature type="domain" description="C3H1-type" evidence="8">
    <location>
        <begin position="706"/>
        <end position="733"/>
    </location>
</feature>
<feature type="domain" description="AP2/ERF" evidence="9">
    <location>
        <begin position="164"/>
        <end position="227"/>
    </location>
</feature>
<dbReference type="SUPFAM" id="SSF54171">
    <property type="entry name" value="DNA-binding domain"/>
    <property type="match status" value="1"/>
</dbReference>
<dbReference type="SMART" id="SM00380">
    <property type="entry name" value="AP2"/>
    <property type="match status" value="1"/>
</dbReference>
<keyword evidence="6" id="KW-0862">Zinc</keyword>
<dbReference type="eggNOG" id="ENOG502SBSD">
    <property type="taxonomic scope" value="Eukaryota"/>
</dbReference>
<dbReference type="AlphaFoldDB" id="A0A0D3JVN9"/>